<feature type="region of interest" description="Disordered" evidence="1">
    <location>
        <begin position="108"/>
        <end position="127"/>
    </location>
</feature>
<organism evidence="2 3">
    <name type="scientific">Funneliformis mosseae</name>
    <name type="common">Endomycorrhizal fungus</name>
    <name type="synonym">Glomus mosseae</name>
    <dbReference type="NCBI Taxonomy" id="27381"/>
    <lineage>
        <taxon>Eukaryota</taxon>
        <taxon>Fungi</taxon>
        <taxon>Fungi incertae sedis</taxon>
        <taxon>Mucoromycota</taxon>
        <taxon>Glomeromycotina</taxon>
        <taxon>Glomeromycetes</taxon>
        <taxon>Glomerales</taxon>
        <taxon>Glomeraceae</taxon>
        <taxon>Funneliformis</taxon>
    </lineage>
</organism>
<reference evidence="2" key="1">
    <citation type="submission" date="2021-06" db="EMBL/GenBank/DDBJ databases">
        <authorList>
            <person name="Kallberg Y."/>
            <person name="Tangrot J."/>
            <person name="Rosling A."/>
        </authorList>
    </citation>
    <scope>NUCLEOTIDE SEQUENCE</scope>
    <source>
        <strain evidence="2">87-6 pot B 2015</strain>
    </source>
</reference>
<keyword evidence="3" id="KW-1185">Reference proteome</keyword>
<evidence type="ECO:0000313" key="3">
    <source>
        <dbReference type="Proteomes" id="UP000789375"/>
    </source>
</evidence>
<gene>
    <name evidence="2" type="ORF">FMOSSE_LOCUS12878</name>
</gene>
<dbReference type="AlphaFoldDB" id="A0A9N9EJ35"/>
<dbReference type="EMBL" id="CAJVPP010006689">
    <property type="protein sequence ID" value="CAG8680794.1"/>
    <property type="molecule type" value="Genomic_DNA"/>
</dbReference>
<comment type="caution">
    <text evidence="2">The sequence shown here is derived from an EMBL/GenBank/DDBJ whole genome shotgun (WGS) entry which is preliminary data.</text>
</comment>
<evidence type="ECO:0000256" key="1">
    <source>
        <dbReference type="SAM" id="MobiDB-lite"/>
    </source>
</evidence>
<accession>A0A9N9EJ35</accession>
<protein>
    <submittedName>
        <fullName evidence="2">15375_t:CDS:1</fullName>
    </submittedName>
</protein>
<dbReference type="Proteomes" id="UP000789375">
    <property type="component" value="Unassembled WGS sequence"/>
</dbReference>
<sequence>MDRSGSRWYEDSSKHNGGWPVYLLLDKHPSPEKINDSRETNKIPIQTSKPTVKLDNALGRKSYVSSHSVNNLVEVRPSETPPESEEDFVRSIVDRIFECQKNDIEDTKGLRHKEPANSSTGQERESVGGVGTLGLRQLCGNQLVASPVTVEARPSHEDANNLYEFTRNNVTMCQLSDDDAIQYEEENLPKLLNLLKNNYPFREVTNKDNILRNDEIERFTELYNITNVYPVFSCYDSIFWLKDPDGVIYLWSRTDEMMIRGGGDMKEALINYLFHQENLCYINEYTHELIPIKEAEDKANKWYEEAKKTATKFVINDESLKPINA</sequence>
<evidence type="ECO:0000313" key="2">
    <source>
        <dbReference type="EMBL" id="CAG8680794.1"/>
    </source>
</evidence>
<proteinExistence type="predicted"/>
<name>A0A9N9EJ35_FUNMO</name>